<dbReference type="SUPFAM" id="SSF50129">
    <property type="entry name" value="GroES-like"/>
    <property type="match status" value="1"/>
</dbReference>
<evidence type="ECO:0000313" key="4">
    <source>
        <dbReference type="Proteomes" id="UP000799537"/>
    </source>
</evidence>
<dbReference type="PANTHER" id="PTHR43482">
    <property type="entry name" value="PROTEIN AST1-RELATED"/>
    <property type="match status" value="1"/>
</dbReference>
<dbReference type="EMBL" id="ML993619">
    <property type="protein sequence ID" value="KAF2161365.1"/>
    <property type="molecule type" value="Genomic_DNA"/>
</dbReference>
<dbReference type="InterPro" id="IPR011032">
    <property type="entry name" value="GroES-like_sf"/>
</dbReference>
<dbReference type="Proteomes" id="UP000799537">
    <property type="component" value="Unassembled WGS sequence"/>
</dbReference>
<evidence type="ECO:0000313" key="3">
    <source>
        <dbReference type="EMBL" id="KAF2161365.1"/>
    </source>
</evidence>
<name>A0A6A6C2Z0_ZASCE</name>
<protein>
    <recommendedName>
        <fullName evidence="2">Enoyl reductase (ER) domain-containing protein</fullName>
    </recommendedName>
</protein>
<dbReference type="OrthoDB" id="414243at2759"/>
<feature type="domain" description="Enoyl reductase (ER)" evidence="2">
    <location>
        <begin position="11"/>
        <end position="312"/>
    </location>
</feature>
<dbReference type="InterPro" id="IPR013154">
    <property type="entry name" value="ADH-like_N"/>
</dbReference>
<sequence length="315" mass="32747">MKALRATRQGSSPPTLSIEEVPIPKPGPNELLIKIRASAVQPADILNSKGGFPHTTFPRTLGKDFAGVVVEGPPSWKDQPVFGTSGHSFSFTIDGANAEYAVLPADAVAEKSKNLSFAQAASLGTPLTTASLTLERANVTQSDTIMVLGATGAVGSFVMQIAQAKGCKTISVGRHGTDVNSTVDPTLQTARTLTNGKGPDVVVDTVGDFALTKAAFETLAFNGRMAFITAPRGGASTELGVDILSLYRRQVNLVGCNSAGLEQGVLGSMLRELGPLLEEGKLRAPEEGSLGLVGLDRAVEAYEGRVKKGVIVFGG</sequence>
<dbReference type="SMART" id="SM00829">
    <property type="entry name" value="PKS_ER"/>
    <property type="match status" value="1"/>
</dbReference>
<dbReference type="Pfam" id="PF08240">
    <property type="entry name" value="ADH_N"/>
    <property type="match status" value="1"/>
</dbReference>
<dbReference type="GeneID" id="54562147"/>
<evidence type="ECO:0000256" key="1">
    <source>
        <dbReference type="SAM" id="MobiDB-lite"/>
    </source>
</evidence>
<dbReference type="RefSeq" id="XP_033662254.1">
    <property type="nucleotide sequence ID" value="XM_033808875.1"/>
</dbReference>
<dbReference type="InterPro" id="IPR013149">
    <property type="entry name" value="ADH-like_C"/>
</dbReference>
<accession>A0A6A6C2Z0</accession>
<dbReference type="InterPro" id="IPR036291">
    <property type="entry name" value="NAD(P)-bd_dom_sf"/>
</dbReference>
<dbReference type="Gene3D" id="3.90.180.10">
    <property type="entry name" value="Medium-chain alcohol dehydrogenases, catalytic domain"/>
    <property type="match status" value="1"/>
</dbReference>
<dbReference type="InterPro" id="IPR052585">
    <property type="entry name" value="Lipid_raft_assoc_Zn_ADH"/>
</dbReference>
<dbReference type="SUPFAM" id="SSF51735">
    <property type="entry name" value="NAD(P)-binding Rossmann-fold domains"/>
    <property type="match status" value="1"/>
</dbReference>
<dbReference type="AlphaFoldDB" id="A0A6A6C2Z0"/>
<gene>
    <name evidence="3" type="ORF">M409DRAFT_28100</name>
</gene>
<evidence type="ECO:0000259" key="2">
    <source>
        <dbReference type="SMART" id="SM00829"/>
    </source>
</evidence>
<dbReference type="PANTHER" id="PTHR43482:SF1">
    <property type="entry name" value="PROTEIN AST1-RELATED"/>
    <property type="match status" value="1"/>
</dbReference>
<feature type="region of interest" description="Disordered" evidence="1">
    <location>
        <begin position="1"/>
        <end position="23"/>
    </location>
</feature>
<dbReference type="InterPro" id="IPR020843">
    <property type="entry name" value="ER"/>
</dbReference>
<reference evidence="3" key="1">
    <citation type="journal article" date="2020" name="Stud. Mycol.">
        <title>101 Dothideomycetes genomes: a test case for predicting lifestyles and emergence of pathogens.</title>
        <authorList>
            <person name="Haridas S."/>
            <person name="Albert R."/>
            <person name="Binder M."/>
            <person name="Bloem J."/>
            <person name="Labutti K."/>
            <person name="Salamov A."/>
            <person name="Andreopoulos B."/>
            <person name="Baker S."/>
            <person name="Barry K."/>
            <person name="Bills G."/>
            <person name="Bluhm B."/>
            <person name="Cannon C."/>
            <person name="Castanera R."/>
            <person name="Culley D."/>
            <person name="Daum C."/>
            <person name="Ezra D."/>
            <person name="Gonzalez J."/>
            <person name="Henrissat B."/>
            <person name="Kuo A."/>
            <person name="Liang C."/>
            <person name="Lipzen A."/>
            <person name="Lutzoni F."/>
            <person name="Magnuson J."/>
            <person name="Mondo S."/>
            <person name="Nolan M."/>
            <person name="Ohm R."/>
            <person name="Pangilinan J."/>
            <person name="Park H.-J."/>
            <person name="Ramirez L."/>
            <person name="Alfaro M."/>
            <person name="Sun H."/>
            <person name="Tritt A."/>
            <person name="Yoshinaga Y."/>
            <person name="Zwiers L.-H."/>
            <person name="Turgeon B."/>
            <person name="Goodwin S."/>
            <person name="Spatafora J."/>
            <person name="Crous P."/>
            <person name="Grigoriev I."/>
        </authorList>
    </citation>
    <scope>NUCLEOTIDE SEQUENCE</scope>
    <source>
        <strain evidence="3">ATCC 36951</strain>
    </source>
</reference>
<dbReference type="Pfam" id="PF00107">
    <property type="entry name" value="ADH_zinc_N"/>
    <property type="match status" value="1"/>
</dbReference>
<proteinExistence type="predicted"/>
<organism evidence="3 4">
    <name type="scientific">Zasmidium cellare ATCC 36951</name>
    <dbReference type="NCBI Taxonomy" id="1080233"/>
    <lineage>
        <taxon>Eukaryota</taxon>
        <taxon>Fungi</taxon>
        <taxon>Dikarya</taxon>
        <taxon>Ascomycota</taxon>
        <taxon>Pezizomycotina</taxon>
        <taxon>Dothideomycetes</taxon>
        <taxon>Dothideomycetidae</taxon>
        <taxon>Mycosphaerellales</taxon>
        <taxon>Mycosphaerellaceae</taxon>
        <taxon>Zasmidium</taxon>
    </lineage>
</organism>
<keyword evidence="4" id="KW-1185">Reference proteome</keyword>
<dbReference type="GO" id="GO:0016491">
    <property type="term" value="F:oxidoreductase activity"/>
    <property type="evidence" value="ECO:0007669"/>
    <property type="project" value="InterPro"/>
</dbReference>